<dbReference type="RefSeq" id="WP_344806731.1">
    <property type="nucleotide sequence ID" value="NZ_BAABBO010000010.1"/>
</dbReference>
<keyword evidence="4" id="KW-1185">Reference proteome</keyword>
<dbReference type="PANTHER" id="PTHR44051:SF8">
    <property type="entry name" value="GLUTATHIONE S-TRANSFERASE GSTA"/>
    <property type="match status" value="1"/>
</dbReference>
<dbReference type="Gene3D" id="1.20.1050.10">
    <property type="match status" value="1"/>
</dbReference>
<feature type="domain" description="GST C-terminal" evidence="2">
    <location>
        <begin position="90"/>
        <end position="214"/>
    </location>
</feature>
<dbReference type="InterPro" id="IPR036249">
    <property type="entry name" value="Thioredoxin-like_sf"/>
</dbReference>
<dbReference type="SFLD" id="SFLDS00019">
    <property type="entry name" value="Glutathione_Transferase_(cytos"/>
    <property type="match status" value="1"/>
</dbReference>
<dbReference type="SUPFAM" id="SSF52833">
    <property type="entry name" value="Thioredoxin-like"/>
    <property type="match status" value="1"/>
</dbReference>
<evidence type="ECO:0000259" key="2">
    <source>
        <dbReference type="PROSITE" id="PS50405"/>
    </source>
</evidence>
<evidence type="ECO:0000313" key="4">
    <source>
        <dbReference type="Proteomes" id="UP001501337"/>
    </source>
</evidence>
<dbReference type="Gene3D" id="3.40.30.10">
    <property type="entry name" value="Glutaredoxin"/>
    <property type="match status" value="1"/>
</dbReference>
<sequence length="221" mass="25901">MPIAQLPILYSFRRCPYAIRARLALAYAARQVILREVVLRDKPQALIDASAKATVPVLVLPDGAVIEQSIEIMQWALARSDPEAWLLRNCKKQQHEAQTLIERNDQQFKQALDRYKYADRHPQQSAEAYRREGEVFLKELEMRLARRAYLITDRISIADAAIFPFVRQFAHTDKTWFYHAPYPNLQRWLQRHLNSSLFNNAMHKYPAWQPDAEQTLFPVQV</sequence>
<dbReference type="Proteomes" id="UP001501337">
    <property type="component" value="Unassembled WGS sequence"/>
</dbReference>
<dbReference type="CDD" id="cd03196">
    <property type="entry name" value="GST_C_5"/>
    <property type="match status" value="1"/>
</dbReference>
<dbReference type="InterPro" id="IPR036282">
    <property type="entry name" value="Glutathione-S-Trfase_C_sf"/>
</dbReference>
<dbReference type="EMBL" id="BAABBO010000010">
    <property type="protein sequence ID" value="GAA3965716.1"/>
    <property type="molecule type" value="Genomic_DNA"/>
</dbReference>
<name>A0ABP7PHX6_9GAMM</name>
<proteinExistence type="predicted"/>
<reference evidence="4" key="1">
    <citation type="journal article" date="2019" name="Int. J. Syst. Evol. Microbiol.">
        <title>The Global Catalogue of Microorganisms (GCM) 10K type strain sequencing project: providing services to taxonomists for standard genome sequencing and annotation.</title>
        <authorList>
            <consortium name="The Broad Institute Genomics Platform"/>
            <consortium name="The Broad Institute Genome Sequencing Center for Infectious Disease"/>
            <person name="Wu L."/>
            <person name="Ma J."/>
        </authorList>
    </citation>
    <scope>NUCLEOTIDE SEQUENCE [LARGE SCALE GENOMIC DNA]</scope>
    <source>
        <strain evidence="4">JCM 17555</strain>
    </source>
</reference>
<gene>
    <name evidence="3" type="ORF">GCM10022278_24480</name>
</gene>
<dbReference type="PROSITE" id="PS50404">
    <property type="entry name" value="GST_NTER"/>
    <property type="match status" value="1"/>
</dbReference>
<dbReference type="Pfam" id="PF13417">
    <property type="entry name" value="GST_N_3"/>
    <property type="match status" value="1"/>
</dbReference>
<accession>A0ABP7PHX6</accession>
<dbReference type="InterPro" id="IPR010987">
    <property type="entry name" value="Glutathione-S-Trfase_C-like"/>
</dbReference>
<dbReference type="Pfam" id="PF13410">
    <property type="entry name" value="GST_C_2"/>
    <property type="match status" value="1"/>
</dbReference>
<dbReference type="InterPro" id="IPR004045">
    <property type="entry name" value="Glutathione_S-Trfase_N"/>
</dbReference>
<feature type="domain" description="GST N-terminal" evidence="1">
    <location>
        <begin position="5"/>
        <end position="84"/>
    </location>
</feature>
<dbReference type="SUPFAM" id="SSF47616">
    <property type="entry name" value="GST C-terminal domain-like"/>
    <property type="match status" value="1"/>
</dbReference>
<organism evidence="3 4">
    <name type="scientific">Allohahella marinimesophila</name>
    <dbReference type="NCBI Taxonomy" id="1054972"/>
    <lineage>
        <taxon>Bacteria</taxon>
        <taxon>Pseudomonadati</taxon>
        <taxon>Pseudomonadota</taxon>
        <taxon>Gammaproteobacteria</taxon>
        <taxon>Oceanospirillales</taxon>
        <taxon>Hahellaceae</taxon>
        <taxon>Allohahella</taxon>
    </lineage>
</organism>
<dbReference type="PANTHER" id="PTHR44051">
    <property type="entry name" value="GLUTATHIONE S-TRANSFERASE-RELATED"/>
    <property type="match status" value="1"/>
</dbReference>
<dbReference type="InterPro" id="IPR040079">
    <property type="entry name" value="Glutathione_S-Trfase"/>
</dbReference>
<evidence type="ECO:0000313" key="3">
    <source>
        <dbReference type="EMBL" id="GAA3965716.1"/>
    </source>
</evidence>
<protein>
    <submittedName>
        <fullName evidence="3">Glutathione S-transferase</fullName>
    </submittedName>
</protein>
<evidence type="ECO:0000259" key="1">
    <source>
        <dbReference type="PROSITE" id="PS50404"/>
    </source>
</evidence>
<comment type="caution">
    <text evidence="3">The sequence shown here is derived from an EMBL/GenBank/DDBJ whole genome shotgun (WGS) entry which is preliminary data.</text>
</comment>
<dbReference type="PROSITE" id="PS50405">
    <property type="entry name" value="GST_CTER"/>
    <property type="match status" value="1"/>
</dbReference>